<sequence>MPADVLRMWVYEVSDHFDDHAAAMRRLMPQLARAMADGSLDGIGWGAHGLSRVNWRSWPAEQAAAVEAFVHAWWQDQLTAPEPPYPMEDVFETCASVARTVTPFLDGWVPGPVADGHLAHCVDDWLYDLLSDSDPFRWWYDDSRDAGVARLRTWLTQQAAPRLRACGQPDLAIRAELLALPYDERWAHPYWATASATN</sequence>
<dbReference type="EMBL" id="CP163435">
    <property type="protein sequence ID" value="XDQ29716.1"/>
    <property type="molecule type" value="Genomic_DNA"/>
</dbReference>
<evidence type="ECO:0000313" key="1">
    <source>
        <dbReference type="EMBL" id="XDQ29716.1"/>
    </source>
</evidence>
<dbReference type="AlphaFoldDB" id="A0AB39PGL0"/>
<protein>
    <recommendedName>
        <fullName evidence="2">DUF4253 domain-containing protein</fullName>
    </recommendedName>
</protein>
<dbReference type="RefSeq" id="WP_369238989.1">
    <property type="nucleotide sequence ID" value="NZ_CP163435.1"/>
</dbReference>
<name>A0AB39PGL0_9ACTN</name>
<accession>A0AB39PGL0</accession>
<evidence type="ECO:0008006" key="2">
    <source>
        <dbReference type="Google" id="ProtNLM"/>
    </source>
</evidence>
<reference evidence="1" key="1">
    <citation type="submission" date="2024-07" db="EMBL/GenBank/DDBJ databases">
        <authorList>
            <person name="Yu S.T."/>
        </authorList>
    </citation>
    <scope>NUCLEOTIDE SEQUENCE</scope>
    <source>
        <strain evidence="1">R21</strain>
    </source>
</reference>
<gene>
    <name evidence="1" type="ORF">AB5J56_35660</name>
</gene>
<organism evidence="1">
    <name type="scientific">Streptomyces sp. R21</name>
    <dbReference type="NCBI Taxonomy" id="3238627"/>
    <lineage>
        <taxon>Bacteria</taxon>
        <taxon>Bacillati</taxon>
        <taxon>Actinomycetota</taxon>
        <taxon>Actinomycetes</taxon>
        <taxon>Kitasatosporales</taxon>
        <taxon>Streptomycetaceae</taxon>
        <taxon>Streptomyces</taxon>
    </lineage>
</organism>
<proteinExistence type="predicted"/>